<dbReference type="Proteomes" id="UP001392437">
    <property type="component" value="Unassembled WGS sequence"/>
</dbReference>
<evidence type="ECO:0000313" key="1">
    <source>
        <dbReference type="EMBL" id="KAK8131979.1"/>
    </source>
</evidence>
<evidence type="ECO:0000313" key="2">
    <source>
        <dbReference type="Proteomes" id="UP001392437"/>
    </source>
</evidence>
<sequence>MYFLLFYLPFLASATKPSIKEWEVTKSVPLMAREYVSIINDFSVCRGCFEDVPDIRFIPDRPAESLLDIVDQLTQRHIPQILGLMDIIDKTGTAVKKTYNSSKRRSNSALEDLEEQNKAWYVQMRLATMRGKLLSLAEEGTVFGHATKYGAEVKKVFNARHARLDETLTTCYDSLLAFSDQSFKAELGAHPTGGLTPNHRKQFQLVQDNVSRNAAWHLIDFMQNVLVPSPELDDCLYGEGACRGQMAQLVAFLEDELIPFLRTIYGIAWAQPLPHRHEQWRDTFVGWFSHTLTTVVDFDAAGVGLAHRELETAIFKVQRHLDTLRRFQREDPTLLARRLKNLRLANTEAARKATAELEAQVGYMEAVARNEPHPSGDDTRYIFYATETLLSIRTSLRDAAERLYID</sequence>
<name>A0AAW0RB26_9PEZI</name>
<protein>
    <submittedName>
        <fullName evidence="1">Uncharacterized protein</fullName>
    </submittedName>
</protein>
<dbReference type="AlphaFoldDB" id="A0AAW0RB26"/>
<dbReference type="EMBL" id="JAQQWP010000001">
    <property type="protein sequence ID" value="KAK8131979.1"/>
    <property type="molecule type" value="Genomic_DNA"/>
</dbReference>
<comment type="caution">
    <text evidence="1">The sequence shown here is derived from an EMBL/GenBank/DDBJ whole genome shotgun (WGS) entry which is preliminary data.</text>
</comment>
<gene>
    <name evidence="1" type="ORF">PG999_000152</name>
</gene>
<keyword evidence="2" id="KW-1185">Reference proteome</keyword>
<accession>A0AAW0RB26</accession>
<proteinExistence type="predicted"/>
<organism evidence="1 2">
    <name type="scientific">Apiospora kogelbergensis</name>
    <dbReference type="NCBI Taxonomy" id="1337665"/>
    <lineage>
        <taxon>Eukaryota</taxon>
        <taxon>Fungi</taxon>
        <taxon>Dikarya</taxon>
        <taxon>Ascomycota</taxon>
        <taxon>Pezizomycotina</taxon>
        <taxon>Sordariomycetes</taxon>
        <taxon>Xylariomycetidae</taxon>
        <taxon>Amphisphaeriales</taxon>
        <taxon>Apiosporaceae</taxon>
        <taxon>Apiospora</taxon>
    </lineage>
</organism>
<reference evidence="1 2" key="1">
    <citation type="submission" date="2023-01" db="EMBL/GenBank/DDBJ databases">
        <title>Analysis of 21 Apiospora genomes using comparative genomics revels a genus with tremendous synthesis potential of carbohydrate active enzymes and secondary metabolites.</title>
        <authorList>
            <person name="Sorensen T."/>
        </authorList>
    </citation>
    <scope>NUCLEOTIDE SEQUENCE [LARGE SCALE GENOMIC DNA]</scope>
    <source>
        <strain evidence="1 2">CBS 117206</strain>
    </source>
</reference>